<dbReference type="PANTHER" id="PTHR10986">
    <property type="entry name" value="39S RIBOSOMAL PROTEIN L20"/>
    <property type="match status" value="1"/>
</dbReference>
<organism evidence="7">
    <name type="scientific">Lynceus sp. MCZ IZ 141354</name>
    <dbReference type="NCBI Taxonomy" id="1930659"/>
    <lineage>
        <taxon>Eukaryota</taxon>
        <taxon>Metazoa</taxon>
        <taxon>Ecdysozoa</taxon>
        <taxon>Arthropoda</taxon>
        <taxon>Crustacea</taxon>
        <taxon>Branchiopoda</taxon>
        <taxon>Diplostraca</taxon>
        <taxon>Laevicaudata</taxon>
        <taxon>Lynceidae</taxon>
        <taxon>Lynceus</taxon>
    </lineage>
</organism>
<evidence type="ECO:0000256" key="1">
    <source>
        <dbReference type="ARBA" id="ARBA00007698"/>
    </source>
</evidence>
<dbReference type="InterPro" id="IPR035566">
    <property type="entry name" value="Ribosomal_protein_bL20_C"/>
</dbReference>
<evidence type="ECO:0000256" key="4">
    <source>
        <dbReference type="ARBA" id="ARBA00072767"/>
    </source>
</evidence>
<keyword evidence="3 6" id="KW-0687">Ribonucleoprotein</keyword>
<dbReference type="EMBL" id="OC989259">
    <property type="protein sequence ID" value="CAG4645914.1"/>
    <property type="molecule type" value="Genomic_DNA"/>
</dbReference>
<dbReference type="GO" id="GO:1990904">
    <property type="term" value="C:ribonucleoprotein complex"/>
    <property type="evidence" value="ECO:0007669"/>
    <property type="project" value="UniProtKB-KW"/>
</dbReference>
<evidence type="ECO:0000256" key="5">
    <source>
        <dbReference type="ARBA" id="ARBA00076245"/>
    </source>
</evidence>
<proteinExistence type="inferred from homology"/>
<dbReference type="Gene3D" id="6.10.160.10">
    <property type="match status" value="1"/>
</dbReference>
<dbReference type="InterPro" id="IPR005813">
    <property type="entry name" value="Ribosomal_bL20"/>
</dbReference>
<protein>
    <recommendedName>
        <fullName evidence="4">Large ribosomal subunit protein bL20m</fullName>
    </recommendedName>
    <alternativeName>
        <fullName evidence="5">39S ribosomal protein L20, mitochondrial</fullName>
    </alternativeName>
</protein>
<dbReference type="NCBIfam" id="TIGR01032">
    <property type="entry name" value="rplT_bact"/>
    <property type="match status" value="1"/>
</dbReference>
<dbReference type="Pfam" id="PF00453">
    <property type="entry name" value="Ribosomal_L20"/>
    <property type="match status" value="1"/>
</dbReference>
<dbReference type="AlphaFoldDB" id="A0A9N6WZ22"/>
<dbReference type="PRINTS" id="PR00062">
    <property type="entry name" value="RIBOSOMALL20"/>
</dbReference>
<evidence type="ECO:0000313" key="7">
    <source>
        <dbReference type="EMBL" id="CAG4645914.1"/>
    </source>
</evidence>
<dbReference type="SUPFAM" id="SSF74731">
    <property type="entry name" value="Ribosomal protein L20"/>
    <property type="match status" value="1"/>
</dbReference>
<name>A0A9N6WZ22_9CRUS</name>
<gene>
    <name evidence="7" type="primary">EOG090X0H9C</name>
</gene>
<dbReference type="GO" id="GO:0005840">
    <property type="term" value="C:ribosome"/>
    <property type="evidence" value="ECO:0007669"/>
    <property type="project" value="UniProtKB-KW"/>
</dbReference>
<accession>A0A9N6WZ22</accession>
<sequence length="149" mass="17396">MVNLTNSLMNRARGFDKFWKRRRVFRMTAHFYGRKRNVYSIAIKYLHRALAKSTKARQFKKRDFKELWNTRLEASTQELGSSYEGLVHGLSRCHIALNRQSLTTLAIWEPRTFKALTKIATLKVRHQPPRGLQDIKGPLPDGIITRGML</sequence>
<keyword evidence="2 6" id="KW-0689">Ribosomal protein</keyword>
<dbReference type="GO" id="GO:0003735">
    <property type="term" value="F:structural constituent of ribosome"/>
    <property type="evidence" value="ECO:0007669"/>
    <property type="project" value="InterPro"/>
</dbReference>
<dbReference type="GO" id="GO:0019843">
    <property type="term" value="F:rRNA binding"/>
    <property type="evidence" value="ECO:0007669"/>
    <property type="project" value="InterPro"/>
</dbReference>
<evidence type="ECO:0000256" key="3">
    <source>
        <dbReference type="ARBA" id="ARBA00023274"/>
    </source>
</evidence>
<dbReference type="GO" id="GO:0006412">
    <property type="term" value="P:translation"/>
    <property type="evidence" value="ECO:0007669"/>
    <property type="project" value="InterPro"/>
</dbReference>
<evidence type="ECO:0000256" key="2">
    <source>
        <dbReference type="ARBA" id="ARBA00022980"/>
    </source>
</evidence>
<dbReference type="CDD" id="cd07026">
    <property type="entry name" value="Ribosomal_L20"/>
    <property type="match status" value="1"/>
</dbReference>
<evidence type="ECO:0000256" key="6">
    <source>
        <dbReference type="RuleBase" id="RU000561"/>
    </source>
</evidence>
<dbReference type="FunFam" id="1.10.1900.20:FF:000001">
    <property type="entry name" value="50S ribosomal protein L20"/>
    <property type="match status" value="1"/>
</dbReference>
<reference evidence="7" key="1">
    <citation type="submission" date="2021-04" db="EMBL/GenBank/DDBJ databases">
        <authorList>
            <person name="Cornetti L."/>
        </authorList>
    </citation>
    <scope>NUCLEOTIDE SEQUENCE</scope>
</reference>
<comment type="similarity">
    <text evidence="1 6">Belongs to the bacterial ribosomal protein bL20 family.</text>
</comment>
<dbReference type="Gene3D" id="1.10.1900.20">
    <property type="entry name" value="Ribosomal protein L20"/>
    <property type="match status" value="1"/>
</dbReference>